<keyword evidence="1" id="KW-0472">Membrane</keyword>
<sequence>MIVISKKIGLYTFLVSILAILIYLFVYYLSVTDATNIRLEGYVFDEETKQPINKVMIIINNERYEDNKGNKNYDEYLGHDKIKLYSDKNGYYATIINKSAFLWLDFNKEGYLDVEEKGQYSEKKMEYKTFMKKN</sequence>
<comment type="caution">
    <text evidence="2">The sequence shown here is derived from an EMBL/GenBank/DDBJ whole genome shotgun (WGS) entry which is preliminary data.</text>
</comment>
<feature type="transmembrane region" description="Helical" evidence="1">
    <location>
        <begin position="9"/>
        <end position="29"/>
    </location>
</feature>
<dbReference type="EMBL" id="SRLH01000001">
    <property type="protein sequence ID" value="TGD59897.1"/>
    <property type="molecule type" value="Genomic_DNA"/>
</dbReference>
<gene>
    <name evidence="2" type="ORF">E4635_02905</name>
</gene>
<evidence type="ECO:0008006" key="4">
    <source>
        <dbReference type="Google" id="ProtNLM"/>
    </source>
</evidence>
<organism evidence="2 3">
    <name type="scientific">Flavobacterium humi</name>
    <dbReference type="NCBI Taxonomy" id="2562683"/>
    <lineage>
        <taxon>Bacteria</taxon>
        <taxon>Pseudomonadati</taxon>
        <taxon>Bacteroidota</taxon>
        <taxon>Flavobacteriia</taxon>
        <taxon>Flavobacteriales</taxon>
        <taxon>Flavobacteriaceae</taxon>
        <taxon>Flavobacterium</taxon>
    </lineage>
</organism>
<reference evidence="2 3" key="1">
    <citation type="submission" date="2019-04" db="EMBL/GenBank/DDBJ databases">
        <title>Flavobacterium sp. strain DS2-A Genome sequencing and assembly.</title>
        <authorList>
            <person name="Kim I."/>
        </authorList>
    </citation>
    <scope>NUCLEOTIDE SEQUENCE [LARGE SCALE GENOMIC DNA]</scope>
    <source>
        <strain evidence="2 3">DS2-A</strain>
    </source>
</reference>
<dbReference type="AlphaFoldDB" id="A0A4Z0LDE5"/>
<dbReference type="OrthoDB" id="1258592at2"/>
<dbReference type="RefSeq" id="WP_135525103.1">
    <property type="nucleotide sequence ID" value="NZ_SRLH01000001.1"/>
</dbReference>
<name>A0A4Z0LDE5_9FLAO</name>
<evidence type="ECO:0000313" key="2">
    <source>
        <dbReference type="EMBL" id="TGD59897.1"/>
    </source>
</evidence>
<accession>A0A4Z0LDE5</accession>
<evidence type="ECO:0000256" key="1">
    <source>
        <dbReference type="SAM" id="Phobius"/>
    </source>
</evidence>
<protein>
    <recommendedName>
        <fullName evidence="4">Carboxypeptidase regulatory-like domain-containing protein</fullName>
    </recommendedName>
</protein>
<proteinExistence type="predicted"/>
<evidence type="ECO:0000313" key="3">
    <source>
        <dbReference type="Proteomes" id="UP000297407"/>
    </source>
</evidence>
<keyword evidence="1" id="KW-1133">Transmembrane helix</keyword>
<keyword evidence="1" id="KW-0812">Transmembrane</keyword>
<dbReference type="Proteomes" id="UP000297407">
    <property type="component" value="Unassembled WGS sequence"/>
</dbReference>
<keyword evidence="3" id="KW-1185">Reference proteome</keyword>